<dbReference type="RefSeq" id="WP_345716167.1">
    <property type="nucleotide sequence ID" value="NZ_BAABFP010000004.1"/>
</dbReference>
<proteinExistence type="predicted"/>
<keyword evidence="3" id="KW-1185">Reference proteome</keyword>
<organism evidence="2 3">
    <name type="scientific">Angustibacter luteus</name>
    <dbReference type="NCBI Taxonomy" id="658456"/>
    <lineage>
        <taxon>Bacteria</taxon>
        <taxon>Bacillati</taxon>
        <taxon>Actinomycetota</taxon>
        <taxon>Actinomycetes</taxon>
        <taxon>Kineosporiales</taxon>
        <taxon>Kineosporiaceae</taxon>
    </lineage>
</organism>
<dbReference type="Proteomes" id="UP001596189">
    <property type="component" value="Unassembled WGS sequence"/>
</dbReference>
<reference evidence="3" key="1">
    <citation type="journal article" date="2019" name="Int. J. Syst. Evol. Microbiol.">
        <title>The Global Catalogue of Microorganisms (GCM) 10K type strain sequencing project: providing services to taxonomists for standard genome sequencing and annotation.</title>
        <authorList>
            <consortium name="The Broad Institute Genomics Platform"/>
            <consortium name="The Broad Institute Genome Sequencing Center for Infectious Disease"/>
            <person name="Wu L."/>
            <person name="Ma J."/>
        </authorList>
    </citation>
    <scope>NUCLEOTIDE SEQUENCE [LARGE SCALE GENOMIC DNA]</scope>
    <source>
        <strain evidence="3">KACC 14249</strain>
    </source>
</reference>
<protein>
    <submittedName>
        <fullName evidence="2">STAS domain-containing protein</fullName>
    </submittedName>
</protein>
<dbReference type="SUPFAM" id="SSF52091">
    <property type="entry name" value="SpoIIaa-like"/>
    <property type="match status" value="1"/>
</dbReference>
<dbReference type="InterPro" id="IPR058548">
    <property type="entry name" value="MlaB-like_STAS"/>
</dbReference>
<dbReference type="Gene3D" id="3.30.750.24">
    <property type="entry name" value="STAS domain"/>
    <property type="match status" value="1"/>
</dbReference>
<dbReference type="Pfam" id="PF13466">
    <property type="entry name" value="STAS_2"/>
    <property type="match status" value="1"/>
</dbReference>
<evidence type="ECO:0000313" key="3">
    <source>
        <dbReference type="Proteomes" id="UP001596189"/>
    </source>
</evidence>
<dbReference type="EMBL" id="JBHSRD010000003">
    <property type="protein sequence ID" value="MFC6007365.1"/>
    <property type="molecule type" value="Genomic_DNA"/>
</dbReference>
<feature type="domain" description="MlaB-like STAS" evidence="1">
    <location>
        <begin position="18"/>
        <end position="96"/>
    </location>
</feature>
<dbReference type="InterPro" id="IPR036513">
    <property type="entry name" value="STAS_dom_sf"/>
</dbReference>
<sequence length="108" mass="11296">MTQTSEAVPVGRRDVVVVLDDDTTALALAALPSRLGEVLSAGDARLVVDVSGLGRLSSGVVAALLWSKRRCLARGVPMSVRGVRGPQLAELRRTGLGAALDVPLRGRR</sequence>
<name>A0ABW1JED8_9ACTN</name>
<evidence type="ECO:0000259" key="1">
    <source>
        <dbReference type="Pfam" id="PF13466"/>
    </source>
</evidence>
<gene>
    <name evidence="2" type="ORF">ACFQDO_09515</name>
</gene>
<evidence type="ECO:0000313" key="2">
    <source>
        <dbReference type="EMBL" id="MFC6007365.1"/>
    </source>
</evidence>
<comment type="caution">
    <text evidence="2">The sequence shown here is derived from an EMBL/GenBank/DDBJ whole genome shotgun (WGS) entry which is preliminary data.</text>
</comment>
<accession>A0ABW1JED8</accession>